<dbReference type="InterPro" id="IPR029787">
    <property type="entry name" value="Nucleotide_cyclase"/>
</dbReference>
<keyword evidence="4" id="KW-1185">Reference proteome</keyword>
<dbReference type="Pfam" id="PF13432">
    <property type="entry name" value="TPR_16"/>
    <property type="match status" value="1"/>
</dbReference>
<evidence type="ECO:0000313" key="3">
    <source>
        <dbReference type="EMBL" id="GHD61488.1"/>
    </source>
</evidence>
<feature type="domain" description="Guanylate cyclase" evidence="2">
    <location>
        <begin position="7"/>
        <end position="122"/>
    </location>
</feature>
<keyword evidence="1" id="KW-0802">TPR repeat</keyword>
<evidence type="ECO:0000259" key="2">
    <source>
        <dbReference type="PROSITE" id="PS50125"/>
    </source>
</evidence>
<dbReference type="RefSeq" id="WP_189994651.1">
    <property type="nucleotide sequence ID" value="NZ_BMZS01000013.1"/>
</dbReference>
<dbReference type="Proteomes" id="UP000630353">
    <property type="component" value="Unassembled WGS sequence"/>
</dbReference>
<dbReference type="GO" id="GO:0006171">
    <property type="term" value="P:cAMP biosynthetic process"/>
    <property type="evidence" value="ECO:0007669"/>
    <property type="project" value="TreeGrafter"/>
</dbReference>
<reference evidence="3" key="2">
    <citation type="submission" date="2020-09" db="EMBL/GenBank/DDBJ databases">
        <authorList>
            <person name="Sun Q."/>
            <person name="Kim S."/>
        </authorList>
    </citation>
    <scope>NUCLEOTIDE SEQUENCE</scope>
    <source>
        <strain evidence="3">KCTC 42651</strain>
    </source>
</reference>
<dbReference type="InterPro" id="IPR001054">
    <property type="entry name" value="A/G_cyclase"/>
</dbReference>
<dbReference type="PANTHER" id="PTHR43081">
    <property type="entry name" value="ADENYLATE CYCLASE, TERMINAL-DIFFERENTIATION SPECIFIC-RELATED"/>
    <property type="match status" value="1"/>
</dbReference>
<dbReference type="Gene3D" id="3.30.70.1230">
    <property type="entry name" value="Nucleotide cyclase"/>
    <property type="match status" value="1"/>
</dbReference>
<evidence type="ECO:0000256" key="1">
    <source>
        <dbReference type="PROSITE-ProRule" id="PRU00339"/>
    </source>
</evidence>
<dbReference type="Gene3D" id="3.40.50.10610">
    <property type="entry name" value="ABC-type transport auxiliary lipoprotein component"/>
    <property type="match status" value="1"/>
</dbReference>
<dbReference type="GO" id="GO:0004016">
    <property type="term" value="F:adenylate cyclase activity"/>
    <property type="evidence" value="ECO:0007669"/>
    <property type="project" value="UniProtKB-ARBA"/>
</dbReference>
<gene>
    <name evidence="3" type="ORF">GCM10017083_48880</name>
</gene>
<dbReference type="CDD" id="cd07302">
    <property type="entry name" value="CHD"/>
    <property type="match status" value="1"/>
</dbReference>
<protein>
    <submittedName>
        <fullName evidence="3">Guanylyl cyclase</fullName>
    </submittedName>
</protein>
<dbReference type="GO" id="GO:0035556">
    <property type="term" value="P:intracellular signal transduction"/>
    <property type="evidence" value="ECO:0007669"/>
    <property type="project" value="InterPro"/>
</dbReference>
<dbReference type="PROSITE" id="PS50125">
    <property type="entry name" value="GUANYLATE_CYCLASE_2"/>
    <property type="match status" value="1"/>
</dbReference>
<dbReference type="PANTHER" id="PTHR43081:SF19">
    <property type="entry name" value="PH-SENSITIVE ADENYLATE CYCLASE RV1264"/>
    <property type="match status" value="1"/>
</dbReference>
<comment type="caution">
    <text evidence="3">The sequence shown here is derived from an EMBL/GenBank/DDBJ whole genome shotgun (WGS) entry which is preliminary data.</text>
</comment>
<dbReference type="AlphaFoldDB" id="A0A918XXE7"/>
<name>A0A918XXE7_9PROT</name>
<dbReference type="EMBL" id="BMZS01000013">
    <property type="protein sequence ID" value="GHD61488.1"/>
    <property type="molecule type" value="Genomic_DNA"/>
</dbReference>
<organism evidence="3 4">
    <name type="scientific">Thalassobaculum fulvum</name>
    <dbReference type="NCBI Taxonomy" id="1633335"/>
    <lineage>
        <taxon>Bacteria</taxon>
        <taxon>Pseudomonadati</taxon>
        <taxon>Pseudomonadota</taxon>
        <taxon>Alphaproteobacteria</taxon>
        <taxon>Rhodospirillales</taxon>
        <taxon>Thalassobaculaceae</taxon>
        <taxon>Thalassobaculum</taxon>
    </lineage>
</organism>
<dbReference type="InterPro" id="IPR050697">
    <property type="entry name" value="Adenylyl/Guanylyl_Cyclase_3/4"/>
</dbReference>
<dbReference type="SUPFAM" id="SSF55073">
    <property type="entry name" value="Nucleotide cyclase"/>
    <property type="match status" value="1"/>
</dbReference>
<dbReference type="InterPro" id="IPR011990">
    <property type="entry name" value="TPR-like_helical_dom_sf"/>
</dbReference>
<evidence type="ECO:0000313" key="4">
    <source>
        <dbReference type="Proteomes" id="UP000630353"/>
    </source>
</evidence>
<reference evidence="3" key="1">
    <citation type="journal article" date="2014" name="Int. J. Syst. Evol. Microbiol.">
        <title>Complete genome sequence of Corynebacterium casei LMG S-19264T (=DSM 44701T), isolated from a smear-ripened cheese.</title>
        <authorList>
            <consortium name="US DOE Joint Genome Institute (JGI-PGF)"/>
            <person name="Walter F."/>
            <person name="Albersmeier A."/>
            <person name="Kalinowski J."/>
            <person name="Ruckert C."/>
        </authorList>
    </citation>
    <scope>NUCLEOTIDE SEQUENCE</scope>
    <source>
        <strain evidence="3">KCTC 42651</strain>
    </source>
</reference>
<feature type="repeat" description="TPR" evidence="1">
    <location>
        <begin position="416"/>
        <end position="449"/>
    </location>
</feature>
<sequence length="580" mass="63051">MERRLAAILAADMVGFSSQMEADELGTLARLRATRLEVTEPEISAHGGRVFKTTGDGFLAEFPSAIAALNCAVDMQRTIGLRNVDRAPGEWTVFRMALNIGDVIVEDDDVYGDGVNIAARLEPLAPPGGVVVSQAVREQLRNKVPVGFQPLGPQRLKNIAQPVEVYRVAVDAPDTGGAGGGRTTEPSPDHVPVLAILPFDSLSRDSEQDPVAGGITEDLITTLSQIGTLSVVARNTAFAYRNRTVTAKQVGAELKADFVLTGSVRQAGDRLRITAQLTDARAEVQVWTGRYDRQIADIFAMQDELTLTIATALQVKLTEGEQARLRYTTTDNVTAWMHFIRGLSLFRTVSADTYRQARASFEQALAHDPDSAQIHAMLACVHAIEGRFYWTADRDGSLDLAKRHADEALARDPGNADAYAALGYWHMGYRRLAESTAAYARAVELAPDHADLRALYALALTFAERADEAIAQAQAAIRLNPLDPGWYRGVLGHAFRYAGRLDDAIAVLSDYNRCSPGFGLVDLVLTHADAGDPERAAQCARDLLSARPDFTIERWSLTQNCADLERLETDRKSLAAAGLP</sequence>
<dbReference type="SUPFAM" id="SSF48452">
    <property type="entry name" value="TPR-like"/>
    <property type="match status" value="1"/>
</dbReference>
<proteinExistence type="predicted"/>
<accession>A0A918XXE7</accession>
<dbReference type="PROSITE" id="PS50005">
    <property type="entry name" value="TPR"/>
    <property type="match status" value="1"/>
</dbReference>
<dbReference type="InterPro" id="IPR019734">
    <property type="entry name" value="TPR_rpt"/>
</dbReference>
<dbReference type="Gene3D" id="1.25.40.10">
    <property type="entry name" value="Tetratricopeptide repeat domain"/>
    <property type="match status" value="2"/>
</dbReference>